<dbReference type="PANTHER" id="PTHR24220">
    <property type="entry name" value="IMPORT ATP-BINDING PROTEIN"/>
    <property type="match status" value="1"/>
</dbReference>
<organism evidence="6 7">
    <name type="scientific">Nonomuraea glycinis</name>
    <dbReference type="NCBI Taxonomy" id="2047744"/>
    <lineage>
        <taxon>Bacteria</taxon>
        <taxon>Bacillati</taxon>
        <taxon>Actinomycetota</taxon>
        <taxon>Actinomycetes</taxon>
        <taxon>Streptosporangiales</taxon>
        <taxon>Streptosporangiaceae</taxon>
        <taxon>Nonomuraea</taxon>
    </lineage>
</organism>
<gene>
    <name evidence="6" type="ORF">GCM10012278_07250</name>
</gene>
<keyword evidence="1" id="KW-0813">Transport</keyword>
<reference evidence="6" key="1">
    <citation type="journal article" date="2014" name="Int. J. Syst. Evol. Microbiol.">
        <title>Complete genome sequence of Corynebacterium casei LMG S-19264T (=DSM 44701T), isolated from a smear-ripened cheese.</title>
        <authorList>
            <consortium name="US DOE Joint Genome Institute (JGI-PGF)"/>
            <person name="Walter F."/>
            <person name="Albersmeier A."/>
            <person name="Kalinowski J."/>
            <person name="Ruckert C."/>
        </authorList>
    </citation>
    <scope>NUCLEOTIDE SEQUENCE</scope>
    <source>
        <strain evidence="6">CGMCC 4.7430</strain>
    </source>
</reference>
<evidence type="ECO:0000256" key="2">
    <source>
        <dbReference type="ARBA" id="ARBA00022741"/>
    </source>
</evidence>
<proteinExistence type="predicted"/>
<dbReference type="Gene3D" id="3.40.50.300">
    <property type="entry name" value="P-loop containing nucleotide triphosphate hydrolases"/>
    <property type="match status" value="1"/>
</dbReference>
<dbReference type="InterPro" id="IPR003439">
    <property type="entry name" value="ABC_transporter-like_ATP-bd"/>
</dbReference>
<reference evidence="6" key="2">
    <citation type="submission" date="2020-09" db="EMBL/GenBank/DDBJ databases">
        <authorList>
            <person name="Sun Q."/>
            <person name="Zhou Y."/>
        </authorList>
    </citation>
    <scope>NUCLEOTIDE SEQUENCE</scope>
    <source>
        <strain evidence="6">CGMCC 4.7430</strain>
    </source>
</reference>
<dbReference type="InterPro" id="IPR015854">
    <property type="entry name" value="ABC_transpr_LolD-like"/>
</dbReference>
<accession>A0A918A307</accession>
<dbReference type="InterPro" id="IPR017871">
    <property type="entry name" value="ABC_transporter-like_CS"/>
</dbReference>
<keyword evidence="7" id="KW-1185">Reference proteome</keyword>
<dbReference type="GO" id="GO:0005886">
    <property type="term" value="C:plasma membrane"/>
    <property type="evidence" value="ECO:0007669"/>
    <property type="project" value="TreeGrafter"/>
</dbReference>
<name>A0A918A307_9ACTN</name>
<keyword evidence="2" id="KW-0547">Nucleotide-binding</keyword>
<dbReference type="GO" id="GO:0016887">
    <property type="term" value="F:ATP hydrolysis activity"/>
    <property type="evidence" value="ECO:0007669"/>
    <property type="project" value="InterPro"/>
</dbReference>
<dbReference type="SMART" id="SM00382">
    <property type="entry name" value="AAA"/>
    <property type="match status" value="1"/>
</dbReference>
<evidence type="ECO:0000313" key="7">
    <source>
        <dbReference type="Proteomes" id="UP000660745"/>
    </source>
</evidence>
<dbReference type="GO" id="GO:0005524">
    <property type="term" value="F:ATP binding"/>
    <property type="evidence" value="ECO:0007669"/>
    <property type="project" value="UniProtKB-KW"/>
</dbReference>
<evidence type="ECO:0000313" key="6">
    <source>
        <dbReference type="EMBL" id="GGP01953.1"/>
    </source>
</evidence>
<evidence type="ECO:0000259" key="5">
    <source>
        <dbReference type="PROSITE" id="PS50893"/>
    </source>
</evidence>
<dbReference type="GO" id="GO:0022857">
    <property type="term" value="F:transmembrane transporter activity"/>
    <property type="evidence" value="ECO:0007669"/>
    <property type="project" value="UniProtKB-ARBA"/>
</dbReference>
<sequence length="270" mass="28396">MNGGPLVGVRGVHRRYGSGATAVHALRDVTFELAAGTMTALVGRSGSGKTTLLNIIGGLDRPDSGTVHVDGTDVTALDEDGLSLLRREKVSYVFQTFGLIPVLSAAENVGAPLRLARVPPVERERRVALLLDLVGLAAHAEQRPGELSGGQQQRVAIARALAASPRLLIADEPTGQLDAETGLSVMALLRGVVESEGVTALVSTHDPTMLALADRVIRINDGQLDEHPGIRSDGRLDEHPGTRSDGRLDEHPGMRSDGKLDGRANGRGDS</sequence>
<dbReference type="PROSITE" id="PS00211">
    <property type="entry name" value="ABC_TRANSPORTER_1"/>
    <property type="match status" value="1"/>
</dbReference>
<dbReference type="PANTHER" id="PTHR24220:SF685">
    <property type="entry name" value="ABC TRANSPORTER RELATED"/>
    <property type="match status" value="1"/>
</dbReference>
<comment type="caution">
    <text evidence="6">The sequence shown here is derived from an EMBL/GenBank/DDBJ whole genome shotgun (WGS) entry which is preliminary data.</text>
</comment>
<keyword evidence="3 6" id="KW-0067">ATP-binding</keyword>
<dbReference type="InterPro" id="IPR017911">
    <property type="entry name" value="MacB-like_ATP-bd"/>
</dbReference>
<dbReference type="AlphaFoldDB" id="A0A918A307"/>
<dbReference type="InterPro" id="IPR003593">
    <property type="entry name" value="AAA+_ATPase"/>
</dbReference>
<dbReference type="FunFam" id="3.40.50.300:FF:000032">
    <property type="entry name" value="Export ABC transporter ATP-binding protein"/>
    <property type="match status" value="1"/>
</dbReference>
<dbReference type="InterPro" id="IPR027417">
    <property type="entry name" value="P-loop_NTPase"/>
</dbReference>
<feature type="domain" description="ABC transporter" evidence="5">
    <location>
        <begin position="7"/>
        <end position="246"/>
    </location>
</feature>
<dbReference type="EMBL" id="BMNK01000001">
    <property type="protein sequence ID" value="GGP01953.1"/>
    <property type="molecule type" value="Genomic_DNA"/>
</dbReference>
<dbReference type="Proteomes" id="UP000660745">
    <property type="component" value="Unassembled WGS sequence"/>
</dbReference>
<dbReference type="GO" id="GO:0098796">
    <property type="term" value="C:membrane protein complex"/>
    <property type="evidence" value="ECO:0007669"/>
    <property type="project" value="UniProtKB-ARBA"/>
</dbReference>
<evidence type="ECO:0000256" key="3">
    <source>
        <dbReference type="ARBA" id="ARBA00022840"/>
    </source>
</evidence>
<dbReference type="PROSITE" id="PS50893">
    <property type="entry name" value="ABC_TRANSPORTER_2"/>
    <property type="match status" value="1"/>
</dbReference>
<evidence type="ECO:0000256" key="1">
    <source>
        <dbReference type="ARBA" id="ARBA00022448"/>
    </source>
</evidence>
<dbReference type="SUPFAM" id="SSF52540">
    <property type="entry name" value="P-loop containing nucleoside triphosphate hydrolases"/>
    <property type="match status" value="1"/>
</dbReference>
<dbReference type="CDD" id="cd03255">
    <property type="entry name" value="ABC_MJ0796_LolCDE_FtsE"/>
    <property type="match status" value="1"/>
</dbReference>
<feature type="region of interest" description="Disordered" evidence="4">
    <location>
        <begin position="224"/>
        <end position="270"/>
    </location>
</feature>
<dbReference type="Pfam" id="PF00005">
    <property type="entry name" value="ABC_tran"/>
    <property type="match status" value="1"/>
</dbReference>
<dbReference type="RefSeq" id="WP_225276783.1">
    <property type="nucleotide sequence ID" value="NZ_BMNK01000001.1"/>
</dbReference>
<evidence type="ECO:0000256" key="4">
    <source>
        <dbReference type="SAM" id="MobiDB-lite"/>
    </source>
</evidence>
<protein>
    <submittedName>
        <fullName evidence="6">ABC transporter ATP-binding protein</fullName>
    </submittedName>
</protein>